<dbReference type="InterPro" id="IPR007485">
    <property type="entry name" value="LPS_assembly_LptE"/>
</dbReference>
<sequence length="169" mass="19059">MIKRFVTLIFALLLSALSGCTIKYSFSGASIPEQARTLSVGYFRNRAPSVQPTLSSTFTDRLKEYLVNNSNLNLIDGFADLQFTGEITGYSVNPTSIQSDDKAAMNRLTITVQVRYVNRFDAKSNFSQSFSRYRDYDANLSLSSVESGLIEEITEELVDDIYQRAFVNW</sequence>
<dbReference type="GO" id="GO:0019867">
    <property type="term" value="C:outer membrane"/>
    <property type="evidence" value="ECO:0007669"/>
    <property type="project" value="InterPro"/>
</dbReference>
<evidence type="ECO:0000313" key="1">
    <source>
        <dbReference type="EMBL" id="MBO8432416.1"/>
    </source>
</evidence>
<proteinExistence type="predicted"/>
<organism evidence="1 2">
    <name type="scientific">Candidatus Pullibacteroides excrementavium</name>
    <dbReference type="NCBI Taxonomy" id="2840905"/>
    <lineage>
        <taxon>Bacteria</taxon>
        <taxon>Pseudomonadati</taxon>
        <taxon>Bacteroidota</taxon>
        <taxon>Bacteroidia</taxon>
        <taxon>Bacteroidales</taxon>
        <taxon>Candidatus Pullibacteroides</taxon>
    </lineage>
</organism>
<protein>
    <submittedName>
        <fullName evidence="1">LptE family protein</fullName>
    </submittedName>
</protein>
<dbReference type="PROSITE" id="PS51257">
    <property type="entry name" value="PROKAR_LIPOPROTEIN"/>
    <property type="match status" value="1"/>
</dbReference>
<reference evidence="1" key="1">
    <citation type="submission" date="2020-10" db="EMBL/GenBank/DDBJ databases">
        <authorList>
            <person name="Gilroy R."/>
        </authorList>
    </citation>
    <scope>NUCLEOTIDE SEQUENCE</scope>
    <source>
        <strain evidence="1">2889</strain>
    </source>
</reference>
<reference evidence="1" key="2">
    <citation type="journal article" date="2021" name="PeerJ">
        <title>Extensive microbial diversity within the chicken gut microbiome revealed by metagenomics and culture.</title>
        <authorList>
            <person name="Gilroy R."/>
            <person name="Ravi A."/>
            <person name="Getino M."/>
            <person name="Pursley I."/>
            <person name="Horton D.L."/>
            <person name="Alikhan N.F."/>
            <person name="Baker D."/>
            <person name="Gharbi K."/>
            <person name="Hall N."/>
            <person name="Watson M."/>
            <person name="Adriaenssens E.M."/>
            <person name="Foster-Nyarko E."/>
            <person name="Jarju S."/>
            <person name="Secka A."/>
            <person name="Antonio M."/>
            <person name="Oren A."/>
            <person name="Chaudhuri R.R."/>
            <person name="La Ragione R."/>
            <person name="Hildebrand F."/>
            <person name="Pallen M.J."/>
        </authorList>
    </citation>
    <scope>NUCLEOTIDE SEQUENCE</scope>
    <source>
        <strain evidence="1">2889</strain>
    </source>
</reference>
<dbReference type="Pfam" id="PF04390">
    <property type="entry name" value="LptE"/>
    <property type="match status" value="1"/>
</dbReference>
<accession>A0A9D9DRN6</accession>
<name>A0A9D9DRN6_9BACT</name>
<evidence type="ECO:0000313" key="2">
    <source>
        <dbReference type="Proteomes" id="UP000823612"/>
    </source>
</evidence>
<dbReference type="GO" id="GO:0043165">
    <property type="term" value="P:Gram-negative-bacterium-type cell outer membrane assembly"/>
    <property type="evidence" value="ECO:0007669"/>
    <property type="project" value="InterPro"/>
</dbReference>
<dbReference type="EMBL" id="JADIMZ010000057">
    <property type="protein sequence ID" value="MBO8432416.1"/>
    <property type="molecule type" value="Genomic_DNA"/>
</dbReference>
<dbReference type="AlphaFoldDB" id="A0A9D9DRN6"/>
<dbReference type="Proteomes" id="UP000823612">
    <property type="component" value="Unassembled WGS sequence"/>
</dbReference>
<comment type="caution">
    <text evidence="1">The sequence shown here is derived from an EMBL/GenBank/DDBJ whole genome shotgun (WGS) entry which is preliminary data.</text>
</comment>
<gene>
    <name evidence="1" type="ORF">IAB08_03865</name>
</gene>
<dbReference type="Gene3D" id="3.30.160.150">
    <property type="entry name" value="Lipoprotein like domain"/>
    <property type="match status" value="1"/>
</dbReference>